<dbReference type="Proteomes" id="UP000028837">
    <property type="component" value="Unassembled WGS sequence"/>
</dbReference>
<evidence type="ECO:0000313" key="5">
    <source>
        <dbReference type="Proteomes" id="UP000028837"/>
    </source>
</evidence>
<comment type="caution">
    <text evidence="4">The sequence shown here is derived from an EMBL/GenBank/DDBJ whole genome shotgun (WGS) entry which is preliminary data.</text>
</comment>
<keyword evidence="2 4" id="KW-0812">Transmembrane</keyword>
<sequence>MKLFRPVYALLALPGGALAANYDFFVLGQPAGNGNLQSTGDTSVDPAGEREGKPNESRSKDLEQGSTGPDYNVYYPRKQSTHLLPAVQQYSLKASPCAGEGAGQYIPSLSQSPSQPLQQYAPVHSTGEALGGSEASWKLPPHKASTETTLSQPSSSSEMETLSQTNPQQFIPVYGGNLLQPRPRALPGCDLDLPEPQKQKGCLVHSELRPSIILIHSGSDRDGSGKGKRERRRKRRMRHQSVDTTIDETIAEGKPPVSLKGFKTFASSLAAAALGFPYIAGALSFLAWWRLISSMEELGRQEEQRLARQRQRRRKKRENLPGAAVKATESF</sequence>
<dbReference type="OrthoDB" id="10444164at2759"/>
<feature type="region of interest" description="Disordered" evidence="1">
    <location>
        <begin position="34"/>
        <end position="75"/>
    </location>
</feature>
<evidence type="ECO:0000256" key="2">
    <source>
        <dbReference type="SAM" id="Phobius"/>
    </source>
</evidence>
<dbReference type="VEuPathDB" id="ToxoDB:TGDOM2_202620"/>
<keyword evidence="3" id="KW-0732">Signal</keyword>
<keyword evidence="2" id="KW-1133">Transmembrane helix</keyword>
<evidence type="ECO:0000256" key="3">
    <source>
        <dbReference type="SAM" id="SignalP"/>
    </source>
</evidence>
<feature type="transmembrane region" description="Helical" evidence="2">
    <location>
        <begin position="265"/>
        <end position="289"/>
    </location>
</feature>
<dbReference type="AlphaFoldDB" id="A0A086K934"/>
<protein>
    <submittedName>
        <fullName evidence="4">Putative transmembrane protein</fullName>
    </submittedName>
</protein>
<keyword evidence="2" id="KW-0472">Membrane</keyword>
<gene>
    <name evidence="4" type="ORF">TGDOM2_202620</name>
</gene>
<name>A0A086K934_TOXGO</name>
<feature type="signal peptide" evidence="3">
    <location>
        <begin position="1"/>
        <end position="19"/>
    </location>
</feature>
<feature type="compositionally biased region" description="Basic and acidic residues" evidence="1">
    <location>
        <begin position="218"/>
        <end position="227"/>
    </location>
</feature>
<feature type="compositionally biased region" description="Basic and acidic residues" evidence="1">
    <location>
        <begin position="47"/>
        <end position="63"/>
    </location>
</feature>
<organism evidence="4 5">
    <name type="scientific">Toxoplasma gondii GAB2-2007-GAL-DOM2</name>
    <dbReference type="NCBI Taxonomy" id="1130820"/>
    <lineage>
        <taxon>Eukaryota</taxon>
        <taxon>Sar</taxon>
        <taxon>Alveolata</taxon>
        <taxon>Apicomplexa</taxon>
        <taxon>Conoidasida</taxon>
        <taxon>Coccidia</taxon>
        <taxon>Eucoccidiorida</taxon>
        <taxon>Eimeriorina</taxon>
        <taxon>Sarcocystidae</taxon>
        <taxon>Toxoplasma</taxon>
    </lineage>
</organism>
<feature type="chain" id="PRO_5001808930" evidence="3">
    <location>
        <begin position="20"/>
        <end position="331"/>
    </location>
</feature>
<feature type="region of interest" description="Disordered" evidence="1">
    <location>
        <begin position="300"/>
        <end position="331"/>
    </location>
</feature>
<feature type="compositionally biased region" description="Polar residues" evidence="1">
    <location>
        <begin position="146"/>
        <end position="164"/>
    </location>
</feature>
<reference evidence="4 5" key="1">
    <citation type="submission" date="2014-02" db="EMBL/GenBank/DDBJ databases">
        <authorList>
            <person name="Sibley D."/>
            <person name="Venepally P."/>
            <person name="Karamycheva S."/>
            <person name="Hadjithomas M."/>
            <person name="Khan A."/>
            <person name="Brunk B."/>
            <person name="Roos D."/>
            <person name="Caler E."/>
            <person name="Lorenzi H."/>
        </authorList>
    </citation>
    <scope>NUCLEOTIDE SEQUENCE [LARGE SCALE GENOMIC DNA]</scope>
    <source>
        <strain evidence="4 5">GAB2-2007-GAL-DOM2</strain>
    </source>
</reference>
<dbReference type="EMBL" id="AHZU02000730">
    <property type="protein sequence ID" value="KFG40902.1"/>
    <property type="molecule type" value="Genomic_DNA"/>
</dbReference>
<accession>A0A086K934</accession>
<evidence type="ECO:0000256" key="1">
    <source>
        <dbReference type="SAM" id="MobiDB-lite"/>
    </source>
</evidence>
<evidence type="ECO:0000313" key="4">
    <source>
        <dbReference type="EMBL" id="KFG40902.1"/>
    </source>
</evidence>
<feature type="compositionally biased region" description="Basic residues" evidence="1">
    <location>
        <begin position="307"/>
        <end position="317"/>
    </location>
</feature>
<feature type="region of interest" description="Disordered" evidence="1">
    <location>
        <begin position="216"/>
        <end position="241"/>
    </location>
</feature>
<feature type="region of interest" description="Disordered" evidence="1">
    <location>
        <begin position="126"/>
        <end position="164"/>
    </location>
</feature>
<feature type="compositionally biased region" description="Basic residues" evidence="1">
    <location>
        <begin position="228"/>
        <end position="239"/>
    </location>
</feature>
<proteinExistence type="predicted"/>